<gene>
    <name evidence="2" type="ORF">B7463_g11732</name>
</gene>
<keyword evidence="3" id="KW-1185">Reference proteome</keyword>
<reference evidence="2 3" key="1">
    <citation type="submission" date="2018-05" db="EMBL/GenBank/DDBJ databases">
        <title>Draft genome sequence of Scytalidium lignicola DSM 105466, a ubiquitous saprotrophic fungus.</title>
        <authorList>
            <person name="Buettner E."/>
            <person name="Gebauer A.M."/>
            <person name="Hofrichter M."/>
            <person name="Liers C."/>
            <person name="Kellner H."/>
        </authorList>
    </citation>
    <scope>NUCLEOTIDE SEQUENCE [LARGE SCALE GENOMIC DNA]</scope>
    <source>
        <strain evidence="2 3">DSM 105466</strain>
    </source>
</reference>
<evidence type="ECO:0000256" key="1">
    <source>
        <dbReference type="SAM" id="Phobius"/>
    </source>
</evidence>
<proteinExistence type="predicted"/>
<feature type="non-terminal residue" evidence="2">
    <location>
        <position position="1"/>
    </location>
</feature>
<feature type="non-terminal residue" evidence="2">
    <location>
        <position position="759"/>
    </location>
</feature>
<keyword evidence="1" id="KW-0472">Membrane</keyword>
<dbReference type="AlphaFoldDB" id="A0A3E2GV19"/>
<protein>
    <submittedName>
        <fullName evidence="2">Uncharacterized protein</fullName>
    </submittedName>
</protein>
<feature type="transmembrane region" description="Helical" evidence="1">
    <location>
        <begin position="78"/>
        <end position="103"/>
    </location>
</feature>
<keyword evidence="1" id="KW-1133">Transmembrane helix</keyword>
<sequence>MHLPTNLTVGQVAGIINAAVIIAQISFPLIMVFVVVDVLSESYNAATWSVLGRLLNNSKWPYILRSDSVTKRKVSKRVLIPSTISSFGVLFLGVVGSVTPLGLSSVISQSTPKAVPFQYTQDDSPIGQATTSHSDYVTNRLCGYDILLNCPGSDAGYKTIENATGWYGIPTTPDAYISSVIAPNITEVFTSGTSNDGNTISSVFDIQYRSFIQYNNSTRPGPNESVPWVDQGRPRSQGETRFYQSLILNNQYQVVEGVVLDLISGGIGFRNHTIPPSSNTGFVWEEDLLWIEPETSCVNLNVTVDYAIEPIGGALDARITDRGGITNLPKYYPTIDMNNTQLNPVLYDRAWVGAVLTDYNFMIYFNETRDETAVGKTYSLDETGTETDILVPNQISVTPFGDGSLAVTQGFGQMDNANMATIMATTGLMLGAGSEVDASGNPILGPTNTRLQPLTNWSQPLYSCASTVKASVKHVSFQINGNSSISNLVVTGIQPVTYSSNETLPLWAVENTGLNVADVSPEWLYLPAGSGAYAELGRGDGSAGAMAPAGALNELYNFAFSGSSGLPDYSGQTNYPMFLKWKNQSSDTSTAPSILNLIWTDLMANFVMGSKSQLSRNGTAPLSSTLVSATPYTNTIKYNYIYAIPAFCFLVLYTLMLLVSLAFILFRRVHIGTLRMLLNQTSTGRAVTTERHGHRISARTPTNQWIDVFGDERIKVKKFMAHQKYDQLPVEGPYSPYAYNEAWDMGKFPSASQVQLRPE</sequence>
<accession>A0A3E2GV19</accession>
<dbReference type="EMBL" id="NCSJ02000424">
    <property type="protein sequence ID" value="RFU24613.1"/>
    <property type="molecule type" value="Genomic_DNA"/>
</dbReference>
<keyword evidence="1" id="KW-0812">Transmembrane</keyword>
<feature type="transmembrane region" description="Helical" evidence="1">
    <location>
        <begin position="12"/>
        <end position="36"/>
    </location>
</feature>
<evidence type="ECO:0000313" key="3">
    <source>
        <dbReference type="Proteomes" id="UP000258309"/>
    </source>
</evidence>
<dbReference type="STRING" id="5539.A0A3E2GV19"/>
<organism evidence="2 3">
    <name type="scientific">Scytalidium lignicola</name>
    <name type="common">Hyphomycete</name>
    <dbReference type="NCBI Taxonomy" id="5539"/>
    <lineage>
        <taxon>Eukaryota</taxon>
        <taxon>Fungi</taxon>
        <taxon>Dikarya</taxon>
        <taxon>Ascomycota</taxon>
        <taxon>Pezizomycotina</taxon>
        <taxon>Leotiomycetes</taxon>
        <taxon>Leotiomycetes incertae sedis</taxon>
        <taxon>Scytalidium</taxon>
    </lineage>
</organism>
<evidence type="ECO:0000313" key="2">
    <source>
        <dbReference type="EMBL" id="RFU24613.1"/>
    </source>
</evidence>
<dbReference type="OMA" id="RWTEDIT"/>
<name>A0A3E2GV19_SCYLI</name>
<dbReference type="OrthoDB" id="3034003at2759"/>
<comment type="caution">
    <text evidence="2">The sequence shown here is derived from an EMBL/GenBank/DDBJ whole genome shotgun (WGS) entry which is preliminary data.</text>
</comment>
<dbReference type="Proteomes" id="UP000258309">
    <property type="component" value="Unassembled WGS sequence"/>
</dbReference>
<feature type="transmembrane region" description="Helical" evidence="1">
    <location>
        <begin position="640"/>
        <end position="666"/>
    </location>
</feature>